<evidence type="ECO:0000313" key="4">
    <source>
        <dbReference type="Proteomes" id="UP000304912"/>
    </source>
</evidence>
<reference evidence="3 4" key="1">
    <citation type="submission" date="2019-04" db="EMBL/GenBank/DDBJ databases">
        <title>Salinimonas iocasae sp. nov., a halophilic bacterium isolated from the outer tube casing of tubeworms in Okinawa Trough.</title>
        <authorList>
            <person name="Zhang H."/>
            <person name="Wang H."/>
            <person name="Li C."/>
        </authorList>
    </citation>
    <scope>NUCLEOTIDE SEQUENCE [LARGE SCALE GENOMIC DNA]</scope>
    <source>
        <strain evidence="3 4">KX18D6</strain>
    </source>
</reference>
<proteinExistence type="predicted"/>
<dbReference type="NCBIfam" id="TIGR02595">
    <property type="entry name" value="PEP_CTERM"/>
    <property type="match status" value="1"/>
</dbReference>
<organism evidence="3 4">
    <name type="scientific">Salinimonas iocasae</name>
    <dbReference type="NCBI Taxonomy" id="2572577"/>
    <lineage>
        <taxon>Bacteria</taxon>
        <taxon>Pseudomonadati</taxon>
        <taxon>Pseudomonadota</taxon>
        <taxon>Gammaproteobacteria</taxon>
        <taxon>Alteromonadales</taxon>
        <taxon>Alteromonadaceae</taxon>
        <taxon>Alteromonas/Salinimonas group</taxon>
        <taxon>Salinimonas</taxon>
    </lineage>
</organism>
<evidence type="ECO:0000313" key="3">
    <source>
        <dbReference type="EMBL" id="QCZ93626.1"/>
    </source>
</evidence>
<dbReference type="InterPro" id="IPR013424">
    <property type="entry name" value="Ice-binding_C"/>
</dbReference>
<feature type="chain" id="PRO_5022801140" evidence="1">
    <location>
        <begin position="22"/>
        <end position="222"/>
    </location>
</feature>
<dbReference type="Proteomes" id="UP000304912">
    <property type="component" value="Chromosome"/>
</dbReference>
<dbReference type="OrthoDB" id="6385165at2"/>
<dbReference type="KEGG" id="salk:FBQ74_09025"/>
<gene>
    <name evidence="3" type="ORF">FBQ74_09025</name>
</gene>
<name>A0A5B7YEF5_9ALTE</name>
<sequence length="222" mass="24472">MNMKNVFVALGLSALSFASHSAVIETDIVENFAQGDFKSDSNQNKGEYTVLDIDGGRLDLGTEAWTYISTENLFGLSSLNLDNRFYSLNFDMRISQDDNSPGMPSEIGGVMVADGDTVKNIGGNDGVFGFNLSGTQNWGSKAFRYDFDNIDNGTPTWQSFNIDLSAALNGQYQYLVFMNDCDDENCSNSTQFRNISIEVPEPYTFALMALSMAGLVQIRRKS</sequence>
<accession>A0A5B7YEF5</accession>
<keyword evidence="4" id="KW-1185">Reference proteome</keyword>
<evidence type="ECO:0000259" key="2">
    <source>
        <dbReference type="Pfam" id="PF07589"/>
    </source>
</evidence>
<keyword evidence="1" id="KW-0732">Signal</keyword>
<feature type="domain" description="Ice-binding protein C-terminal" evidence="2">
    <location>
        <begin position="199"/>
        <end position="221"/>
    </location>
</feature>
<dbReference type="Pfam" id="PF07589">
    <property type="entry name" value="PEP-CTERM"/>
    <property type="match status" value="1"/>
</dbReference>
<feature type="signal peptide" evidence="1">
    <location>
        <begin position="1"/>
        <end position="21"/>
    </location>
</feature>
<evidence type="ECO:0000256" key="1">
    <source>
        <dbReference type="SAM" id="SignalP"/>
    </source>
</evidence>
<dbReference type="EMBL" id="CP039852">
    <property type="protein sequence ID" value="QCZ93626.1"/>
    <property type="molecule type" value="Genomic_DNA"/>
</dbReference>
<protein>
    <submittedName>
        <fullName evidence="3">PEP-CTERM sorting domain-containing protein</fullName>
    </submittedName>
</protein>
<dbReference type="AlphaFoldDB" id="A0A5B7YEF5"/>